<dbReference type="Gramene" id="Bo01264s020.1">
    <property type="protein sequence ID" value="Bo01264s020.1"/>
    <property type="gene ID" value="Bo01264s020"/>
</dbReference>
<protein>
    <submittedName>
        <fullName evidence="1">Uncharacterized protein</fullName>
    </submittedName>
</protein>
<reference evidence="1" key="2">
    <citation type="submission" date="2015-06" db="UniProtKB">
        <authorList>
            <consortium name="EnsemblPlants"/>
        </authorList>
    </citation>
    <scope>IDENTIFICATION</scope>
</reference>
<reference evidence="1" key="1">
    <citation type="journal article" date="2014" name="Genome Biol.">
        <title>Transcriptome and methylome profiling reveals relics of genome dominance in the mesopolyploid Brassica oleracea.</title>
        <authorList>
            <person name="Parkin I.A."/>
            <person name="Koh C."/>
            <person name="Tang H."/>
            <person name="Robinson S.J."/>
            <person name="Kagale S."/>
            <person name="Clarke W.E."/>
            <person name="Town C.D."/>
            <person name="Nixon J."/>
            <person name="Krishnakumar V."/>
            <person name="Bidwell S.L."/>
            <person name="Denoeud F."/>
            <person name="Belcram H."/>
            <person name="Links M.G."/>
            <person name="Just J."/>
            <person name="Clarke C."/>
            <person name="Bender T."/>
            <person name="Huebert T."/>
            <person name="Mason A.S."/>
            <person name="Pires J.C."/>
            <person name="Barker G."/>
            <person name="Moore J."/>
            <person name="Walley P.G."/>
            <person name="Manoli S."/>
            <person name="Batley J."/>
            <person name="Edwards D."/>
            <person name="Nelson M.N."/>
            <person name="Wang X."/>
            <person name="Paterson A.H."/>
            <person name="King G."/>
            <person name="Bancroft I."/>
            <person name="Chalhoub B."/>
            <person name="Sharpe A.G."/>
        </authorList>
    </citation>
    <scope>NUCLEOTIDE SEQUENCE [LARGE SCALE GENOMIC DNA]</scope>
    <source>
        <strain evidence="1">cv. TO1000</strain>
    </source>
</reference>
<dbReference type="Proteomes" id="UP000032141">
    <property type="component" value="Unassembled WGS sequence"/>
</dbReference>
<dbReference type="EnsemblPlants" id="Bo01264s020.1">
    <property type="protein sequence ID" value="Bo01264s020.1"/>
    <property type="gene ID" value="Bo01264s020"/>
</dbReference>
<dbReference type="HOGENOM" id="CLU_080010_0_0_1"/>
<dbReference type="AlphaFoldDB" id="A0A0D2ZUG6"/>
<dbReference type="eggNOG" id="KOG0032">
    <property type="taxonomic scope" value="Eukaryota"/>
</dbReference>
<organism evidence="1 2">
    <name type="scientific">Brassica oleracea var. oleracea</name>
    <dbReference type="NCBI Taxonomy" id="109376"/>
    <lineage>
        <taxon>Eukaryota</taxon>
        <taxon>Viridiplantae</taxon>
        <taxon>Streptophyta</taxon>
        <taxon>Embryophyta</taxon>
        <taxon>Tracheophyta</taxon>
        <taxon>Spermatophyta</taxon>
        <taxon>Magnoliopsida</taxon>
        <taxon>eudicotyledons</taxon>
        <taxon>Gunneridae</taxon>
        <taxon>Pentapetalae</taxon>
        <taxon>rosids</taxon>
        <taxon>malvids</taxon>
        <taxon>Brassicales</taxon>
        <taxon>Brassicaceae</taxon>
        <taxon>Brassiceae</taxon>
        <taxon>Brassica</taxon>
    </lineage>
</organism>
<accession>A0A0D2ZUG6</accession>
<proteinExistence type="predicted"/>
<name>A0A0D2ZUG6_BRAOL</name>
<sequence length="303" mass="34707">MCLLPTMNNIKSAKTKCTIPAKHQLKNGEILHHARRFESLPVLAVVRFNTGTFLTPPRQEQFISCIWYLVGTAAEDRSKQKLISHNDSSDTMFLCVSSFRLQSFRSPSVLKQHNKTSLASSMLGNFSNHEEDDRDGFSLIIFRLRMHRRRKCNHWHKRNWTLKSYVRLGSAFTNWRLLKNGNRLQLQHLRTSSRKGINHIRPRTSRGMEMTLAPNAYPLLKDWIWSLDGKLSFLGYAKFLHGVIDHTPASSWTDMIYALPARSSQMLKLQSVPILQEPPVGDDSGTKCISSAQGLDLEFGWKA</sequence>
<evidence type="ECO:0000313" key="2">
    <source>
        <dbReference type="Proteomes" id="UP000032141"/>
    </source>
</evidence>
<keyword evidence="2" id="KW-1185">Reference proteome</keyword>
<evidence type="ECO:0000313" key="1">
    <source>
        <dbReference type="EnsemblPlants" id="Bo01264s020.1"/>
    </source>
</evidence>